<evidence type="ECO:0000256" key="8">
    <source>
        <dbReference type="SAM" id="Phobius"/>
    </source>
</evidence>
<feature type="transmembrane region" description="Helical" evidence="8">
    <location>
        <begin position="372"/>
        <end position="390"/>
    </location>
</feature>
<feature type="transmembrane region" description="Helical" evidence="8">
    <location>
        <begin position="185"/>
        <end position="205"/>
    </location>
</feature>
<gene>
    <name evidence="10" type="ORF">LTRI10_LOCUS6146</name>
</gene>
<evidence type="ECO:0000259" key="9">
    <source>
        <dbReference type="Pfam" id="PF00892"/>
    </source>
</evidence>
<feature type="domain" description="EamA" evidence="9">
    <location>
        <begin position="126"/>
        <end position="251"/>
    </location>
</feature>
<evidence type="ECO:0000256" key="3">
    <source>
        <dbReference type="ARBA" id="ARBA00022475"/>
    </source>
</evidence>
<dbReference type="SUPFAM" id="SSF103481">
    <property type="entry name" value="Multidrug resistance efflux transporter EmrE"/>
    <property type="match status" value="1"/>
</dbReference>
<dbReference type="PANTHER" id="PTHR42920:SF10">
    <property type="entry name" value="EAMA DOMAIN-CONTAINING PROTEIN"/>
    <property type="match status" value="1"/>
</dbReference>
<dbReference type="Pfam" id="PF00892">
    <property type="entry name" value="EamA"/>
    <property type="match status" value="2"/>
</dbReference>
<evidence type="ECO:0000256" key="1">
    <source>
        <dbReference type="ARBA" id="ARBA00004651"/>
    </source>
</evidence>
<sequence>MAASCPTVAAALTAVAAGGRNEAASSGCLRFYSAAEGRSRRSRFITLCSDPFSDSSPCSTSGRNAPTRFIKRGEIGTGWASSSVEEEASAENPAGNEGGGGAGSISGIQKRPLWRKIRFRSRKLRSVLLLNVVAVVYASDICMVKAVEATTDPAAFAAVRFLVSAIPFVPCLLQSKGDSHTRNAGFELGLWASLGYLIEAVGLLTADASRASFISLFTVIAVPLLDGMLGGIVPARTWFGVLMSAIGVAMLESSGSPPNVGDLLSFLSALFFGIHMLRTEHFSRKMKKEDFLPLLGYEVCVVAMSSTIWVVIGGLLDGNRELSQSSWSWLMMWDWVVSFPWMPALYTGVFSTGLCLWAEMAAMRSVSATETAVIYGLEPLWGAGFAWFLLGERWGTAGWIGAALVLGGSLVVQILGNVSEYIKSESKEKKVGLVLVPEKQRNLSATPILVRSKKDATDLLK</sequence>
<comment type="similarity">
    <text evidence="2">Belongs to the drug/metabolite transporter (DMT) superfamily. Plant drug/metabolite exporter (P-DME) (TC 2.A.7.4) family.</text>
</comment>
<dbReference type="Proteomes" id="UP001497516">
    <property type="component" value="Chromosome 10"/>
</dbReference>
<feature type="transmembrane region" description="Helical" evidence="8">
    <location>
        <begin position="291"/>
        <end position="316"/>
    </location>
</feature>
<feature type="transmembrane region" description="Helical" evidence="8">
    <location>
        <begin position="127"/>
        <end position="147"/>
    </location>
</feature>
<reference evidence="10 11" key="1">
    <citation type="submission" date="2024-04" db="EMBL/GenBank/DDBJ databases">
        <authorList>
            <person name="Fracassetti M."/>
        </authorList>
    </citation>
    <scope>NUCLEOTIDE SEQUENCE [LARGE SCALE GENOMIC DNA]</scope>
</reference>
<dbReference type="GO" id="GO:0005886">
    <property type="term" value="C:plasma membrane"/>
    <property type="evidence" value="ECO:0007669"/>
    <property type="project" value="UniProtKB-SubCell"/>
</dbReference>
<dbReference type="InterPro" id="IPR051258">
    <property type="entry name" value="Diverse_Substrate_Transporter"/>
</dbReference>
<keyword evidence="4 8" id="KW-0812">Transmembrane</keyword>
<keyword evidence="6 8" id="KW-0472">Membrane</keyword>
<evidence type="ECO:0000313" key="11">
    <source>
        <dbReference type="Proteomes" id="UP001497516"/>
    </source>
</evidence>
<evidence type="ECO:0000256" key="5">
    <source>
        <dbReference type="ARBA" id="ARBA00022989"/>
    </source>
</evidence>
<comment type="subcellular location">
    <subcellularLocation>
        <location evidence="1">Cell membrane</location>
        <topology evidence="1">Multi-pass membrane protein</topology>
    </subcellularLocation>
</comment>
<dbReference type="InterPro" id="IPR037185">
    <property type="entry name" value="EmrE-like"/>
</dbReference>
<evidence type="ECO:0000313" key="10">
    <source>
        <dbReference type="EMBL" id="CAL1358600.1"/>
    </source>
</evidence>
<dbReference type="EMBL" id="OZ034814">
    <property type="protein sequence ID" value="CAL1358600.1"/>
    <property type="molecule type" value="Genomic_DNA"/>
</dbReference>
<proteinExistence type="inferred from homology"/>
<feature type="transmembrane region" description="Helical" evidence="8">
    <location>
        <begin position="263"/>
        <end position="279"/>
    </location>
</feature>
<feature type="transmembrane region" description="Helical" evidence="8">
    <location>
        <begin position="396"/>
        <end position="418"/>
    </location>
</feature>
<dbReference type="PANTHER" id="PTHR42920">
    <property type="entry name" value="OS03G0707200 PROTEIN-RELATED"/>
    <property type="match status" value="1"/>
</dbReference>
<name>A0AAV2CPT9_9ROSI</name>
<keyword evidence="5 8" id="KW-1133">Transmembrane helix</keyword>
<dbReference type="InterPro" id="IPR000620">
    <property type="entry name" value="EamA_dom"/>
</dbReference>
<feature type="transmembrane region" description="Helical" evidence="8">
    <location>
        <begin position="211"/>
        <end position="228"/>
    </location>
</feature>
<feature type="transmembrane region" description="Helical" evidence="8">
    <location>
        <begin position="336"/>
        <end position="360"/>
    </location>
</feature>
<evidence type="ECO:0000256" key="7">
    <source>
        <dbReference type="SAM" id="MobiDB-lite"/>
    </source>
</evidence>
<evidence type="ECO:0000256" key="4">
    <source>
        <dbReference type="ARBA" id="ARBA00022692"/>
    </source>
</evidence>
<keyword evidence="3" id="KW-1003">Cell membrane</keyword>
<evidence type="ECO:0000256" key="6">
    <source>
        <dbReference type="ARBA" id="ARBA00023136"/>
    </source>
</evidence>
<feature type="region of interest" description="Disordered" evidence="7">
    <location>
        <begin position="80"/>
        <end position="104"/>
    </location>
</feature>
<dbReference type="AlphaFoldDB" id="A0AAV2CPT9"/>
<organism evidence="10 11">
    <name type="scientific">Linum trigynum</name>
    <dbReference type="NCBI Taxonomy" id="586398"/>
    <lineage>
        <taxon>Eukaryota</taxon>
        <taxon>Viridiplantae</taxon>
        <taxon>Streptophyta</taxon>
        <taxon>Embryophyta</taxon>
        <taxon>Tracheophyta</taxon>
        <taxon>Spermatophyta</taxon>
        <taxon>Magnoliopsida</taxon>
        <taxon>eudicotyledons</taxon>
        <taxon>Gunneridae</taxon>
        <taxon>Pentapetalae</taxon>
        <taxon>rosids</taxon>
        <taxon>fabids</taxon>
        <taxon>Malpighiales</taxon>
        <taxon>Linaceae</taxon>
        <taxon>Linum</taxon>
    </lineage>
</organism>
<accession>A0AAV2CPT9</accession>
<protein>
    <recommendedName>
        <fullName evidence="9">EamA domain-containing protein</fullName>
    </recommendedName>
</protein>
<keyword evidence="11" id="KW-1185">Reference proteome</keyword>
<evidence type="ECO:0000256" key="2">
    <source>
        <dbReference type="ARBA" id="ARBA00007635"/>
    </source>
</evidence>
<feature type="domain" description="EamA" evidence="9">
    <location>
        <begin position="260"/>
        <end position="412"/>
    </location>
</feature>